<dbReference type="AlphaFoldDB" id="A0A6G1GES9"/>
<evidence type="ECO:0000313" key="1">
    <source>
        <dbReference type="EMBL" id="KAF1816411.1"/>
    </source>
</evidence>
<reference evidence="1 3" key="1">
    <citation type="submission" date="2020-01" db="EMBL/GenBank/DDBJ databases">
        <authorList>
            <consortium name="DOE Joint Genome Institute"/>
            <person name="Haridas S."/>
            <person name="Albert R."/>
            <person name="Binder M."/>
            <person name="Bloem J."/>
            <person name="Labutti K."/>
            <person name="Salamov A."/>
            <person name="Andreopoulos B."/>
            <person name="Baker S.E."/>
            <person name="Barry K."/>
            <person name="Bills G."/>
            <person name="Bluhm B.H."/>
            <person name="Cannon C."/>
            <person name="Castanera R."/>
            <person name="Culley D.E."/>
            <person name="Daum C."/>
            <person name="Ezra D."/>
            <person name="Gonzalez J.B."/>
            <person name="Henrissat B."/>
            <person name="Kuo A."/>
            <person name="Liang C."/>
            <person name="Lipzen A."/>
            <person name="Lutzoni F."/>
            <person name="Magnuson J."/>
            <person name="Mondo S."/>
            <person name="Nolan M."/>
            <person name="Ohm R."/>
            <person name="Pangilinan J."/>
            <person name="Park H.-J."/>
            <person name="Ramirez L."/>
            <person name="Alfaro M."/>
            <person name="Sun H."/>
            <person name="Tritt A."/>
            <person name="Yoshinaga Y."/>
            <person name="Zwiers L.-H."/>
            <person name="Turgeon B.G."/>
            <person name="Goodwin S.B."/>
            <person name="Spatafora J.W."/>
            <person name="Crous P.W."/>
            <person name="Grigoriev I.V."/>
        </authorList>
    </citation>
    <scope>NUCLEOTIDE SEQUENCE</scope>
    <source>
        <strain evidence="1 3">CBS 781.70</strain>
    </source>
</reference>
<proteinExistence type="predicted"/>
<dbReference type="GeneID" id="54418466"/>
<protein>
    <submittedName>
        <fullName evidence="1 3">Uncharacterized protein</fullName>
    </submittedName>
</protein>
<keyword evidence="2" id="KW-1185">Reference proteome</keyword>
<dbReference type="RefSeq" id="XP_033538042.1">
    <property type="nucleotide sequence ID" value="XM_033677896.1"/>
</dbReference>
<name>A0A6G1GES9_9PEZI</name>
<reference evidence="3" key="2">
    <citation type="submission" date="2020-04" db="EMBL/GenBank/DDBJ databases">
        <authorList>
            <consortium name="NCBI Genome Project"/>
        </authorList>
    </citation>
    <scope>NUCLEOTIDE SEQUENCE</scope>
    <source>
        <strain evidence="3">CBS 781.70</strain>
    </source>
</reference>
<evidence type="ECO:0000313" key="3">
    <source>
        <dbReference type="RefSeq" id="XP_033538042.1"/>
    </source>
</evidence>
<accession>A0A6G1GES9</accession>
<reference evidence="3" key="3">
    <citation type="submission" date="2025-04" db="UniProtKB">
        <authorList>
            <consortium name="RefSeq"/>
        </authorList>
    </citation>
    <scope>IDENTIFICATION</scope>
    <source>
        <strain evidence="3">CBS 781.70</strain>
    </source>
</reference>
<gene>
    <name evidence="1 3" type="ORF">P152DRAFT_446070</name>
</gene>
<dbReference type="Proteomes" id="UP000504638">
    <property type="component" value="Unplaced"/>
</dbReference>
<organism evidence="1">
    <name type="scientific">Eremomyces bilateralis CBS 781.70</name>
    <dbReference type="NCBI Taxonomy" id="1392243"/>
    <lineage>
        <taxon>Eukaryota</taxon>
        <taxon>Fungi</taxon>
        <taxon>Dikarya</taxon>
        <taxon>Ascomycota</taxon>
        <taxon>Pezizomycotina</taxon>
        <taxon>Dothideomycetes</taxon>
        <taxon>Dothideomycetes incertae sedis</taxon>
        <taxon>Eremomycetales</taxon>
        <taxon>Eremomycetaceae</taxon>
        <taxon>Eremomyces</taxon>
    </lineage>
</organism>
<dbReference type="EMBL" id="ML975150">
    <property type="protein sequence ID" value="KAF1816411.1"/>
    <property type="molecule type" value="Genomic_DNA"/>
</dbReference>
<sequence length="124" mass="14191">MSSTTAIEPAAATLMTLLRDHEVHRSRAPLTTPQSAPSLTPPVVFEAHTPTWRSDYRRVPPYRPLNRSLEHRSQRTVYQNVGEQAFVNVMLHGVWLNSNLAHLWRATGGKWNDSLFRYKIGGEW</sequence>
<evidence type="ECO:0000313" key="2">
    <source>
        <dbReference type="Proteomes" id="UP000504638"/>
    </source>
</evidence>
<dbReference type="OrthoDB" id="5201563at2759"/>